<reference evidence="1" key="1">
    <citation type="submission" date="2021-08" db="EMBL/GenBank/DDBJ databases">
        <title>Prevotella lacticifex sp. nov., isolated from rumen of cow.</title>
        <authorList>
            <person name="Shinkai T."/>
            <person name="Ikeyama N."/>
            <person name="Kumagai M."/>
            <person name="Ohmori H."/>
            <person name="Sakamoto M."/>
            <person name="Ohkuma M."/>
            <person name="Mitsumori M."/>
        </authorList>
    </citation>
    <scope>NUCLEOTIDE SEQUENCE</scope>
    <source>
        <strain evidence="1">JCM 8259</strain>
    </source>
</reference>
<dbReference type="Proteomes" id="UP000887097">
    <property type="component" value="Unassembled WGS sequence"/>
</dbReference>
<dbReference type="AlphaFoldDB" id="A0AA37I7S7"/>
<dbReference type="RefSeq" id="WP_041385696.1">
    <property type="nucleotide sequence ID" value="NZ_BPTT01000001.1"/>
</dbReference>
<evidence type="ECO:0000313" key="2">
    <source>
        <dbReference type="Proteomes" id="UP000887097"/>
    </source>
</evidence>
<dbReference type="GeneID" id="31500490"/>
<gene>
    <name evidence="1" type="ORF">PRMUPPPA20_14490</name>
</gene>
<sequence length="113" mass="13114">MKVIQLDTNQHRLNEIISGKTNIFTREIRPETNSLFCDLDEDGYVIDVDGILQPRHYDALKLNAGQSSHWFAIEKAEIELFSNRSGKLITYEENSKEYIKAQIVYYLLGEMQS</sequence>
<accession>A0AA37I7S7</accession>
<organism evidence="1 2">
    <name type="scientific">Xylanibacter ruminicola</name>
    <name type="common">Prevotella ruminicola</name>
    <dbReference type="NCBI Taxonomy" id="839"/>
    <lineage>
        <taxon>Bacteria</taxon>
        <taxon>Pseudomonadati</taxon>
        <taxon>Bacteroidota</taxon>
        <taxon>Bacteroidia</taxon>
        <taxon>Bacteroidales</taxon>
        <taxon>Prevotellaceae</taxon>
        <taxon>Xylanibacter</taxon>
    </lineage>
</organism>
<comment type="caution">
    <text evidence="1">The sequence shown here is derived from an EMBL/GenBank/DDBJ whole genome shotgun (WGS) entry which is preliminary data.</text>
</comment>
<protein>
    <submittedName>
        <fullName evidence="1">Uncharacterized protein</fullName>
    </submittedName>
</protein>
<proteinExistence type="predicted"/>
<dbReference type="EMBL" id="BPTT01000001">
    <property type="protein sequence ID" value="GJG33340.1"/>
    <property type="molecule type" value="Genomic_DNA"/>
</dbReference>
<name>A0AA37I7S7_XYLRU</name>
<evidence type="ECO:0000313" key="1">
    <source>
        <dbReference type="EMBL" id="GJG33340.1"/>
    </source>
</evidence>